<dbReference type="SUPFAM" id="SSF51445">
    <property type="entry name" value="(Trans)glycosidases"/>
    <property type="match status" value="1"/>
</dbReference>
<dbReference type="Gene3D" id="3.90.400.10">
    <property type="entry name" value="Oligo-1,6-glucosidase, Domain 2"/>
    <property type="match status" value="1"/>
</dbReference>
<reference evidence="8" key="1">
    <citation type="journal article" date="2019" name="Int. J. Syst. Evol. Microbiol.">
        <title>The Global Catalogue of Microorganisms (GCM) 10K type strain sequencing project: providing services to taxonomists for standard genome sequencing and annotation.</title>
        <authorList>
            <consortium name="The Broad Institute Genomics Platform"/>
            <consortium name="The Broad Institute Genome Sequencing Center for Infectious Disease"/>
            <person name="Wu L."/>
            <person name="Ma J."/>
        </authorList>
    </citation>
    <scope>NUCLEOTIDE SEQUENCE [LARGE SCALE GENOMIC DNA]</scope>
    <source>
        <strain evidence="8">CGMCC 1.14993</strain>
    </source>
</reference>
<comment type="catalytic activity">
    <reaction evidence="4">
        <text>sucrose + phosphate = D-fructose + alpha-D-glucose 1-phosphate</text>
        <dbReference type="Rhea" id="RHEA:24048"/>
        <dbReference type="ChEBI" id="CHEBI:17992"/>
        <dbReference type="ChEBI" id="CHEBI:37721"/>
        <dbReference type="ChEBI" id="CHEBI:43474"/>
        <dbReference type="ChEBI" id="CHEBI:58601"/>
        <dbReference type="EC" id="2.4.1.7"/>
    </reaction>
</comment>
<dbReference type="InterPro" id="IPR045857">
    <property type="entry name" value="O16G_dom_2"/>
</dbReference>
<feature type="binding site" evidence="5">
    <location>
        <begin position="226"/>
        <end position="228"/>
    </location>
    <ligand>
        <name>substrate</name>
    </ligand>
</feature>
<evidence type="ECO:0000256" key="2">
    <source>
        <dbReference type="ARBA" id="ARBA00022676"/>
    </source>
</evidence>
<comment type="similarity">
    <text evidence="1 4">Belongs to the glycosyl hydrolase 13 family. Sucrose phosphorylase subfamily.</text>
</comment>
<dbReference type="EC" id="2.4.1.7" evidence="4"/>
<dbReference type="AlphaFoldDB" id="A0A8J3F1R7"/>
<evidence type="ECO:0000313" key="8">
    <source>
        <dbReference type="Proteomes" id="UP000626244"/>
    </source>
</evidence>
<organism evidence="7 8">
    <name type="scientific">Gottfriedia solisilvae</name>
    <dbReference type="NCBI Taxonomy" id="1516104"/>
    <lineage>
        <taxon>Bacteria</taxon>
        <taxon>Bacillati</taxon>
        <taxon>Bacillota</taxon>
        <taxon>Bacilli</taxon>
        <taxon>Bacillales</taxon>
        <taxon>Bacillaceae</taxon>
        <taxon>Gottfriedia</taxon>
    </lineage>
</organism>
<dbReference type="SMART" id="SM00642">
    <property type="entry name" value="Aamy"/>
    <property type="match status" value="1"/>
</dbReference>
<dbReference type="EMBL" id="BMHB01000003">
    <property type="protein sequence ID" value="GGI17239.1"/>
    <property type="molecule type" value="Genomic_DNA"/>
</dbReference>
<feature type="domain" description="Glycosyl hydrolase family 13 catalytic" evidence="6">
    <location>
        <begin position="66"/>
        <end position="476"/>
    </location>
</feature>
<comment type="caution">
    <text evidence="7">The sequence shown here is derived from an EMBL/GenBank/DDBJ whole genome shotgun (WGS) entry which is preliminary data.</text>
</comment>
<keyword evidence="2 4" id="KW-0328">Glycosyltransferase</keyword>
<dbReference type="PANTHER" id="PTHR38784:SF1">
    <property type="entry name" value="SUCROSE PHOSPHORYLASE"/>
    <property type="match status" value="1"/>
</dbReference>
<evidence type="ECO:0000259" key="6">
    <source>
        <dbReference type="SMART" id="SM00642"/>
    </source>
</evidence>
<evidence type="ECO:0000256" key="3">
    <source>
        <dbReference type="ARBA" id="ARBA00022679"/>
    </source>
</evidence>
<feature type="binding site" evidence="5">
    <location>
        <position position="132"/>
    </location>
    <ligand>
        <name>substrate</name>
    </ligand>
</feature>
<dbReference type="InterPro" id="IPR006047">
    <property type="entry name" value="GH13_cat_dom"/>
</dbReference>
<dbReference type="InterPro" id="IPR016377">
    <property type="entry name" value="Sucrose_GGa_phosphorylase-rel"/>
</dbReference>
<accession>A0A8J3F1R7</accession>
<feature type="binding site" evidence="5">
    <location>
        <begin position="336"/>
        <end position="337"/>
    </location>
    <ligand>
        <name>substrate</name>
    </ligand>
</feature>
<evidence type="ECO:0000256" key="4">
    <source>
        <dbReference type="PIRNR" id="PIRNR003059"/>
    </source>
</evidence>
<protein>
    <recommendedName>
        <fullName evidence="4">Sucrose phosphorylase</fullName>
        <ecNumber evidence="4">2.4.1.7</ecNumber>
    </recommendedName>
    <alternativeName>
        <fullName evidence="4">Sucrose glucosyltransferase</fullName>
    </alternativeName>
</protein>
<evidence type="ECO:0000256" key="5">
    <source>
        <dbReference type="PIRSR" id="PIRSR003059-2"/>
    </source>
</evidence>
<dbReference type="PIRSF" id="PIRSF003059">
    <property type="entry name" value="Sucrose_phosphorylase"/>
    <property type="match status" value="1"/>
</dbReference>
<evidence type="ECO:0000313" key="7">
    <source>
        <dbReference type="EMBL" id="GGI17239.1"/>
    </source>
</evidence>
<dbReference type="Proteomes" id="UP000626244">
    <property type="component" value="Unassembled WGS sequence"/>
</dbReference>
<gene>
    <name evidence="7" type="primary">ycjM</name>
    <name evidence="7" type="ORF">GCM10007380_36950</name>
</gene>
<dbReference type="RefSeq" id="WP_088002273.1">
    <property type="nucleotide sequence ID" value="NZ_BMHB01000003.1"/>
</dbReference>
<evidence type="ECO:0000256" key="1">
    <source>
        <dbReference type="ARBA" id="ARBA00008452"/>
    </source>
</evidence>
<sequence>MNKLKERLTFIYENEDINSIYNSIIKRLNEAKNKGLRQRKQGWDESDIVLITYGDQFSETGVPTLETFKKMFDEHLANKFEIVHILPFYPYSSDDGFSVIDYKKVNPVLGDWSNVENLSTSARIMFDYVCNHISAKSDWFQEYLKGNPKYDNYFIEMDPSIDLSSVTRPRALPLLSKFKLANGEEKYIWTTFSDDQIDLNFSNPQVLVDMIDVLLFYLEQGAEYVRLDAVGYMWKEVGTSCIHLEKTHEIVKLFRDILDEAARGTVMITETNVPHLDNISYFGNGNDEAHMVYQFPLPPLVLYSLHNENGNVLTNWAKQLGGSGKDSTFFNFLASHDGIGLNPIRGIIPEEEILSLVNDLKQEGALVNYKKNSDGSESPYEINVTYLDALNKQSYSDDLRVKRFLLAHSILLTFPGVPAVYIQSMLGSRNDYKGVEQTGMNRSINRQKYDLDEILTELNNEESLRFKVFSGLTEIIKVRKDESLFHPNVSMEVLDLGEKIFAIKRVKQDDSIVILHNLSSEEVSCNLNGKFMNIITGVVEEFKDNITLNSYQFLWLKPIN</sequence>
<feature type="binding site" evidence="5">
    <location>
        <position position="94"/>
    </location>
    <ligand>
        <name>substrate</name>
    </ligand>
</feature>
<dbReference type="Gene3D" id="3.20.20.80">
    <property type="entry name" value="Glycosidases"/>
    <property type="match status" value="1"/>
</dbReference>
<dbReference type="OrthoDB" id="9805159at2"/>
<keyword evidence="3 4" id="KW-0808">Transferase</keyword>
<dbReference type="GO" id="GO:0005975">
    <property type="term" value="P:carbohydrate metabolic process"/>
    <property type="evidence" value="ECO:0007669"/>
    <property type="project" value="InterPro"/>
</dbReference>
<dbReference type="PANTHER" id="PTHR38784">
    <property type="entry name" value="SUCROSE PHOSPHORYLASE"/>
    <property type="match status" value="1"/>
</dbReference>
<dbReference type="InterPro" id="IPR017853">
    <property type="entry name" value="GH"/>
</dbReference>
<dbReference type="InterPro" id="IPR033746">
    <property type="entry name" value="GGa_phosphorylase"/>
</dbReference>
<dbReference type="Pfam" id="PF00128">
    <property type="entry name" value="Alpha-amylase"/>
    <property type="match status" value="1"/>
</dbReference>
<keyword evidence="8" id="KW-1185">Reference proteome</keyword>
<dbReference type="GO" id="GO:0009018">
    <property type="term" value="F:sucrose phosphorylase activity"/>
    <property type="evidence" value="ECO:0007669"/>
    <property type="project" value="UniProtKB-EC"/>
</dbReference>
<name>A0A8J3F1R7_9BACI</name>
<proteinExistence type="inferred from homology"/>
<dbReference type="CDD" id="cd11356">
    <property type="entry name" value="AmyAc_Sucrose_phosphorylase-like_1"/>
    <property type="match status" value="1"/>
</dbReference>
<feature type="binding site" evidence="5">
    <location>
        <position position="442"/>
    </location>
    <ligand>
        <name>substrate</name>
    </ligand>
</feature>